<dbReference type="InterPro" id="IPR036744">
    <property type="entry name" value="RAP_sf"/>
</dbReference>
<dbReference type="GO" id="GO:0005783">
    <property type="term" value="C:endoplasmic reticulum"/>
    <property type="evidence" value="ECO:0007669"/>
    <property type="project" value="InterPro"/>
</dbReference>
<dbReference type="PANTHER" id="PTHR16560">
    <property type="entry name" value="ALPHA-2-MACROGLOBULIN RECEPTOR-ASSOCIATED PROTEIN"/>
    <property type="match status" value="1"/>
</dbReference>
<dbReference type="GO" id="GO:0048019">
    <property type="term" value="F:receptor antagonist activity"/>
    <property type="evidence" value="ECO:0007669"/>
    <property type="project" value="InterPro"/>
</dbReference>
<keyword evidence="6" id="KW-1185">Reference proteome</keyword>
<name>A0A8J2RP01_9CRUS</name>
<dbReference type="InterPro" id="IPR009066">
    <property type="entry name" value="MG_RAP_rcpt_1"/>
</dbReference>
<dbReference type="AlphaFoldDB" id="A0A8J2RP01"/>
<evidence type="ECO:0000259" key="4">
    <source>
        <dbReference type="Pfam" id="PF06401"/>
    </source>
</evidence>
<dbReference type="InterPro" id="IPR010483">
    <property type="entry name" value="Alpha_2_MRAP_C"/>
</dbReference>
<dbReference type="GO" id="GO:0050750">
    <property type="term" value="F:low-density lipoprotein particle receptor binding"/>
    <property type="evidence" value="ECO:0007669"/>
    <property type="project" value="InterPro"/>
</dbReference>
<keyword evidence="2" id="KW-0732">Signal</keyword>
<proteinExistence type="predicted"/>
<dbReference type="InterPro" id="IPR037999">
    <property type="entry name" value="RAP_D3"/>
</dbReference>
<dbReference type="Pfam" id="PF06400">
    <property type="entry name" value="Alpha-2-MRAP_N"/>
    <property type="match status" value="1"/>
</dbReference>
<feature type="chain" id="PRO_5035320424" description="Alpha-2-macroglobulin receptor-associated protein" evidence="2">
    <location>
        <begin position="31"/>
        <end position="361"/>
    </location>
</feature>
<comment type="caution">
    <text evidence="5">The sequence shown here is derived from an EMBL/GenBank/DDBJ whole genome shotgun (WGS) entry which is preliminary data.</text>
</comment>
<dbReference type="PANTHER" id="PTHR16560:SF2">
    <property type="entry name" value="ALPHA-2-MACROGLOBULIN RECEPTOR-ASSOCIATED PROTEIN"/>
    <property type="match status" value="1"/>
</dbReference>
<keyword evidence="1" id="KW-0175">Coiled coil</keyword>
<dbReference type="Proteomes" id="UP000789390">
    <property type="component" value="Unassembled WGS sequence"/>
</dbReference>
<dbReference type="InterPro" id="IPR038003">
    <property type="entry name" value="A2-macroglobuin_RAP"/>
</dbReference>
<dbReference type="EMBL" id="CAKKLH010000146">
    <property type="protein sequence ID" value="CAH0104535.1"/>
    <property type="molecule type" value="Genomic_DNA"/>
</dbReference>
<evidence type="ECO:0000259" key="3">
    <source>
        <dbReference type="Pfam" id="PF06400"/>
    </source>
</evidence>
<protein>
    <recommendedName>
        <fullName evidence="7">Alpha-2-macroglobulin receptor-associated protein</fullName>
    </recommendedName>
</protein>
<organism evidence="5 6">
    <name type="scientific">Daphnia galeata</name>
    <dbReference type="NCBI Taxonomy" id="27404"/>
    <lineage>
        <taxon>Eukaryota</taxon>
        <taxon>Metazoa</taxon>
        <taxon>Ecdysozoa</taxon>
        <taxon>Arthropoda</taxon>
        <taxon>Crustacea</taxon>
        <taxon>Branchiopoda</taxon>
        <taxon>Diplostraca</taxon>
        <taxon>Cladocera</taxon>
        <taxon>Anomopoda</taxon>
        <taxon>Daphniidae</taxon>
        <taxon>Daphnia</taxon>
    </lineage>
</organism>
<dbReference type="CDD" id="cd14806">
    <property type="entry name" value="RAP_D1"/>
    <property type="match status" value="1"/>
</dbReference>
<evidence type="ECO:0000256" key="1">
    <source>
        <dbReference type="SAM" id="Coils"/>
    </source>
</evidence>
<feature type="signal peptide" evidence="2">
    <location>
        <begin position="1"/>
        <end position="30"/>
    </location>
</feature>
<dbReference type="OrthoDB" id="5817428at2759"/>
<dbReference type="GO" id="GO:0008201">
    <property type="term" value="F:heparin binding"/>
    <property type="evidence" value="ECO:0007669"/>
    <property type="project" value="InterPro"/>
</dbReference>
<evidence type="ECO:0008006" key="7">
    <source>
        <dbReference type="Google" id="ProtNLM"/>
    </source>
</evidence>
<feature type="coiled-coil region" evidence="1">
    <location>
        <begin position="286"/>
        <end position="349"/>
    </location>
</feature>
<evidence type="ECO:0000313" key="6">
    <source>
        <dbReference type="Proteomes" id="UP000789390"/>
    </source>
</evidence>
<dbReference type="Gene3D" id="1.20.81.10">
    <property type="entry name" value="RAP domain"/>
    <property type="match status" value="3"/>
</dbReference>
<sequence length="361" mass="42341">MLLTLQSSCSSRHILFLFFMIFSSLSYCHAVNKYSKEANQPEPVEVVDSKDSWKSVDKPFRLAKVNLIWAKAQKRLTEFKLKTLYSELKVQDKEELQLKRLKADNLDKDGLKEAELRKKFGNLIERYGLADHFDKEIESNQADSATNSHSLFKDKKLNKLWLKAESAGFTESELKMLKDEFTHHQDKVLQYYSLLEEHNSRKLREDNAFVNEAFTETLQDLGEKIESNLENSAVEGVRSTHRELKHGYDRLERMTLLGPKSRDFEEPKVQGLWKIALKGDFSSEELESLRTELRHYEQRLQKLRFIQAQHSLQQSKTELQGNKSEFQDANELRQKIKLQSRKVEKLHADLEARITQRHLEL</sequence>
<evidence type="ECO:0000256" key="2">
    <source>
        <dbReference type="SAM" id="SignalP"/>
    </source>
</evidence>
<feature type="domain" description="Alpha-2-macroglobulin RAP C-terminal" evidence="4">
    <location>
        <begin position="151"/>
        <end position="361"/>
    </location>
</feature>
<gene>
    <name evidence="5" type="ORF">DGAL_LOCUS7442</name>
</gene>
<dbReference type="CDD" id="cd14808">
    <property type="entry name" value="RAP_D3"/>
    <property type="match status" value="1"/>
</dbReference>
<accession>A0A8J2RP01</accession>
<dbReference type="Pfam" id="PF06401">
    <property type="entry name" value="Alpha-2-MRAP_C"/>
    <property type="match status" value="1"/>
</dbReference>
<reference evidence="5" key="1">
    <citation type="submission" date="2021-11" db="EMBL/GenBank/DDBJ databases">
        <authorList>
            <person name="Schell T."/>
        </authorList>
    </citation>
    <scope>NUCLEOTIDE SEQUENCE</scope>
    <source>
        <strain evidence="5">M5</strain>
    </source>
</reference>
<feature type="domain" description="Alpha-2-macroglobulin receptor-associated protein" evidence="3">
    <location>
        <begin position="20"/>
        <end position="138"/>
    </location>
</feature>
<dbReference type="SUPFAM" id="SSF47045">
    <property type="entry name" value="RAP domain-like"/>
    <property type="match status" value="3"/>
</dbReference>
<evidence type="ECO:0000313" key="5">
    <source>
        <dbReference type="EMBL" id="CAH0104535.1"/>
    </source>
</evidence>
<dbReference type="GO" id="GO:0048259">
    <property type="term" value="P:regulation of receptor-mediated endocytosis"/>
    <property type="evidence" value="ECO:0007669"/>
    <property type="project" value="TreeGrafter"/>
</dbReference>